<accession>A0A6A5TRM1</accession>
<feature type="region of interest" description="Disordered" evidence="1">
    <location>
        <begin position="199"/>
        <end position="240"/>
    </location>
</feature>
<dbReference type="Proteomes" id="UP000800035">
    <property type="component" value="Unassembled WGS sequence"/>
</dbReference>
<reference evidence="2" key="1">
    <citation type="journal article" date="2020" name="Stud. Mycol.">
        <title>101 Dothideomycetes genomes: a test case for predicting lifestyles and emergence of pathogens.</title>
        <authorList>
            <person name="Haridas S."/>
            <person name="Albert R."/>
            <person name="Binder M."/>
            <person name="Bloem J."/>
            <person name="Labutti K."/>
            <person name="Salamov A."/>
            <person name="Andreopoulos B."/>
            <person name="Baker S."/>
            <person name="Barry K."/>
            <person name="Bills G."/>
            <person name="Bluhm B."/>
            <person name="Cannon C."/>
            <person name="Castanera R."/>
            <person name="Culley D."/>
            <person name="Daum C."/>
            <person name="Ezra D."/>
            <person name="Gonzalez J."/>
            <person name="Henrissat B."/>
            <person name="Kuo A."/>
            <person name="Liang C."/>
            <person name="Lipzen A."/>
            <person name="Lutzoni F."/>
            <person name="Magnuson J."/>
            <person name="Mondo S."/>
            <person name="Nolan M."/>
            <person name="Ohm R."/>
            <person name="Pangilinan J."/>
            <person name="Park H.-J."/>
            <person name="Ramirez L."/>
            <person name="Alfaro M."/>
            <person name="Sun H."/>
            <person name="Tritt A."/>
            <person name="Yoshinaga Y."/>
            <person name="Zwiers L.-H."/>
            <person name="Turgeon B."/>
            <person name="Goodwin S."/>
            <person name="Spatafora J."/>
            <person name="Crous P."/>
            <person name="Grigoriev I."/>
        </authorList>
    </citation>
    <scope>NUCLEOTIDE SEQUENCE</scope>
    <source>
        <strain evidence="2">CBS 675.92</strain>
    </source>
</reference>
<evidence type="ECO:0000313" key="2">
    <source>
        <dbReference type="EMBL" id="KAF1955048.1"/>
    </source>
</evidence>
<sequence>MAQVMSPHAYPSIHEDESSTIDVSHLSGMTLSNFKSTAKEPQPQIHLIDASPSVSLTKSSRSMRSSASVLANSKRSSMASVSTSKSQLRHTNHLLIGMLQNIQSELETHRTIMLDIQHRVSHLESESEVGRDEDRHLSTLHVLEGSKNASQRNSMRVPQEGLSWWQACQAFARNSEPPISAAEFLRTPKRVSGFEFDFFRPQSEKPNTPPSTPPQIDDLPPLTPTSEDGENSDLDTPTRHDIFVGEDMYTSTPRMSPTQPDVDDEIKGQEVEVNKKHMPMPPILMPPPAGKNIASEAGEDPVPVTFEEPQTVRNSQRYYKGVRSLSTYKALLKNKSTEKGERIWHSSRTSRRFD</sequence>
<evidence type="ECO:0000256" key="1">
    <source>
        <dbReference type="SAM" id="MobiDB-lite"/>
    </source>
</evidence>
<dbReference type="AlphaFoldDB" id="A0A6A5TRM1"/>
<name>A0A6A5TRM1_9PLEO</name>
<feature type="compositionally biased region" description="Pro residues" evidence="1">
    <location>
        <begin position="279"/>
        <end position="289"/>
    </location>
</feature>
<evidence type="ECO:0000313" key="3">
    <source>
        <dbReference type="Proteomes" id="UP000800035"/>
    </source>
</evidence>
<feature type="region of interest" description="Disordered" evidence="1">
    <location>
        <begin position="278"/>
        <end position="297"/>
    </location>
</feature>
<dbReference type="EMBL" id="ML976996">
    <property type="protein sequence ID" value="KAF1955048.1"/>
    <property type="molecule type" value="Genomic_DNA"/>
</dbReference>
<proteinExistence type="predicted"/>
<dbReference type="OrthoDB" id="3778454at2759"/>
<organism evidence="2 3">
    <name type="scientific">Byssothecium circinans</name>
    <dbReference type="NCBI Taxonomy" id="147558"/>
    <lineage>
        <taxon>Eukaryota</taxon>
        <taxon>Fungi</taxon>
        <taxon>Dikarya</taxon>
        <taxon>Ascomycota</taxon>
        <taxon>Pezizomycotina</taxon>
        <taxon>Dothideomycetes</taxon>
        <taxon>Pleosporomycetidae</taxon>
        <taxon>Pleosporales</taxon>
        <taxon>Massarineae</taxon>
        <taxon>Massarinaceae</taxon>
        <taxon>Byssothecium</taxon>
    </lineage>
</organism>
<keyword evidence="3" id="KW-1185">Reference proteome</keyword>
<gene>
    <name evidence="2" type="ORF">CC80DRAFT_536453</name>
</gene>
<protein>
    <submittedName>
        <fullName evidence="2">Uncharacterized protein</fullName>
    </submittedName>
</protein>